<dbReference type="Proteomes" id="UP000002357">
    <property type="component" value="Plasmid pSCL4"/>
</dbReference>
<reference evidence="2 3" key="1">
    <citation type="journal article" date="2010" name="Genome Biol. Evol.">
        <title>The sequence of a 1.8-mb bacterial linear plasmid reveals a rich evolutionary reservoir of secondary metabolic pathways.</title>
        <authorList>
            <person name="Medema M.H."/>
            <person name="Trefzer A."/>
            <person name="Kovalchuk A."/>
            <person name="van den Berg M."/>
            <person name="Mueller U."/>
            <person name="Heijne W."/>
            <person name="Wu L."/>
            <person name="Alam M.T."/>
            <person name="Ronning C.M."/>
            <person name="Nierman W.C."/>
            <person name="Bovenberg R.A.L."/>
            <person name="Breitling R."/>
            <person name="Takano E."/>
        </authorList>
    </citation>
    <scope>NUCLEOTIDE SEQUENCE [LARGE SCALE GENOMIC DNA]</scope>
    <source>
        <strain evidence="3">ATCC 27064 / DSM 738 / JCM 4710 / NBRC 13307 / NCIMB 12785 / NRRL 3585 / VKM Ac-602</strain>
        <plasmid evidence="2">pSCL4</plasmid>
    </source>
</reference>
<accession>B5GM06</accession>
<evidence type="ECO:0000313" key="2">
    <source>
        <dbReference type="EMBL" id="EFG05008.2"/>
    </source>
</evidence>
<keyword evidence="1" id="KW-0812">Transmembrane</keyword>
<geneLocation type="plasmid" evidence="2 3">
    <name>pSCL4</name>
</geneLocation>
<keyword evidence="2" id="KW-0614">Plasmid</keyword>
<keyword evidence="1" id="KW-1133">Transmembrane helix</keyword>
<organism evidence="2 3">
    <name type="scientific">Streptomyces clavuligerus</name>
    <dbReference type="NCBI Taxonomy" id="1901"/>
    <lineage>
        <taxon>Bacteria</taxon>
        <taxon>Bacillati</taxon>
        <taxon>Actinomycetota</taxon>
        <taxon>Actinomycetes</taxon>
        <taxon>Kitasatosporales</taxon>
        <taxon>Streptomycetaceae</taxon>
        <taxon>Streptomyces</taxon>
    </lineage>
</organism>
<evidence type="ECO:0000313" key="3">
    <source>
        <dbReference type="Proteomes" id="UP000002357"/>
    </source>
</evidence>
<dbReference type="OrthoDB" id="3401121at2"/>
<feature type="transmembrane region" description="Helical" evidence="1">
    <location>
        <begin position="20"/>
        <end position="43"/>
    </location>
</feature>
<protein>
    <submittedName>
        <fullName evidence="2">Secreted protein</fullName>
    </submittedName>
</protein>
<dbReference type="eggNOG" id="ENOG5033NHD">
    <property type="taxonomic scope" value="Bacteria"/>
</dbReference>
<dbReference type="AlphaFoldDB" id="B5GM06"/>
<dbReference type="EMBL" id="CM000914">
    <property type="protein sequence ID" value="EFG05008.2"/>
    <property type="molecule type" value="Genomic_DNA"/>
</dbReference>
<name>B5GM06_STRCL</name>
<proteinExistence type="predicted"/>
<evidence type="ECO:0000256" key="1">
    <source>
        <dbReference type="SAM" id="Phobius"/>
    </source>
</evidence>
<sequence>MPTLSGFRSCRSVPAGIEFILMITQIVTLVGVVVGALTSFLAATMAERTRHRQTMATRWDERKLSTYIEYASCVKEISSTAKRARLAAEGSDERREYLAAMESAELRRSVLFETLVLLASPAATEAAHQVNLALWRAVEATRAQDAVPEEEELISLMNTYHEQARADLGVLRLPAPDQERPGRRRH</sequence>
<keyword evidence="1" id="KW-0472">Membrane</keyword>
<keyword evidence="3" id="KW-1185">Reference proteome</keyword>
<gene>
    <name evidence="2" type="ORF">SCLAV_p1527</name>
</gene>